<dbReference type="InterPro" id="IPR006175">
    <property type="entry name" value="YjgF/YER057c/UK114"/>
</dbReference>
<name>A0AAU7CAW7_9BACT</name>
<gene>
    <name evidence="1" type="ORF">V5E97_27760</name>
</gene>
<dbReference type="RefSeq" id="WP_406694845.1">
    <property type="nucleotide sequence ID" value="NZ_CP155447.1"/>
</dbReference>
<dbReference type="EMBL" id="CP155447">
    <property type="protein sequence ID" value="XBH02102.1"/>
    <property type="molecule type" value="Genomic_DNA"/>
</dbReference>
<dbReference type="InterPro" id="IPR035959">
    <property type="entry name" value="RutC-like_sf"/>
</dbReference>
<accession>A0AAU7CAW7</accession>
<dbReference type="Gene3D" id="3.30.1330.40">
    <property type="entry name" value="RutC-like"/>
    <property type="match status" value="1"/>
</dbReference>
<dbReference type="AlphaFoldDB" id="A0AAU7CAW7"/>
<dbReference type="SUPFAM" id="SSF55298">
    <property type="entry name" value="YjgF-like"/>
    <property type="match status" value="1"/>
</dbReference>
<dbReference type="PANTHER" id="PTHR43857">
    <property type="entry name" value="BLR7761 PROTEIN"/>
    <property type="match status" value="1"/>
</dbReference>
<reference evidence="1" key="1">
    <citation type="submission" date="2024-05" db="EMBL/GenBank/DDBJ databases">
        <title>Planctomycetes of the genus Singulisphaera possess chitinolytic capabilities.</title>
        <authorList>
            <person name="Ivanova A."/>
        </authorList>
    </citation>
    <scope>NUCLEOTIDE SEQUENCE</scope>
    <source>
        <strain evidence="1">Ch08T</strain>
    </source>
</reference>
<dbReference type="CDD" id="cd06154">
    <property type="entry name" value="YjgF_YER057c_UK114_like_6"/>
    <property type="match status" value="1"/>
</dbReference>
<dbReference type="Pfam" id="PF01042">
    <property type="entry name" value="Ribonuc_L-PSP"/>
    <property type="match status" value="1"/>
</dbReference>
<evidence type="ECO:0000313" key="1">
    <source>
        <dbReference type="EMBL" id="XBH02102.1"/>
    </source>
</evidence>
<protein>
    <submittedName>
        <fullName evidence="1">RidA family protein</fullName>
    </submittedName>
</protein>
<dbReference type="PANTHER" id="PTHR43857:SF1">
    <property type="entry name" value="YJGH FAMILY PROTEIN"/>
    <property type="match status" value="1"/>
</dbReference>
<organism evidence="1">
    <name type="scientific">Singulisphaera sp. Ch08</name>
    <dbReference type="NCBI Taxonomy" id="3120278"/>
    <lineage>
        <taxon>Bacteria</taxon>
        <taxon>Pseudomonadati</taxon>
        <taxon>Planctomycetota</taxon>
        <taxon>Planctomycetia</taxon>
        <taxon>Isosphaerales</taxon>
        <taxon>Isosphaeraceae</taxon>
        <taxon>Singulisphaera</taxon>
    </lineage>
</organism>
<proteinExistence type="predicted"/>
<sequence length="145" mass="15370">MTKSVKVTVTDRDGRQYASTGSAWEPVIGYSRAVRAGNTIHVTGTVGVEADGTFAPTMKGQAKRALEIIIAAIEALGGSVGDVVRTRIYVTDISKWEEVGQAHGDVFAHIRPATTMVEVARLIDGAALVEIEADAHLSPEESPLL</sequence>